<name>A0ABP9L0Y7_9RHOB</name>
<organism evidence="3 4">
    <name type="scientific">[Roseibacterium] beibuensis</name>
    <dbReference type="NCBI Taxonomy" id="1193142"/>
    <lineage>
        <taxon>Bacteria</taxon>
        <taxon>Pseudomonadati</taxon>
        <taxon>Pseudomonadota</taxon>
        <taxon>Alphaproteobacteria</taxon>
        <taxon>Rhodobacterales</taxon>
        <taxon>Roseobacteraceae</taxon>
        <taxon>Roseicyclus</taxon>
    </lineage>
</organism>
<gene>
    <name evidence="3" type="ORF">GCM10023209_08230</name>
</gene>
<evidence type="ECO:0000313" key="3">
    <source>
        <dbReference type="EMBL" id="GAA5068044.1"/>
    </source>
</evidence>
<dbReference type="Proteomes" id="UP001499910">
    <property type="component" value="Unassembled WGS sequence"/>
</dbReference>
<accession>A0ABP9L0Y7</accession>
<keyword evidence="2" id="KW-0378">Hydrolase</keyword>
<dbReference type="PANTHER" id="PTHR12737">
    <property type="entry name" value="DIMETHYLARGININE DIMETHYLAMINOHYDROLASE"/>
    <property type="match status" value="1"/>
</dbReference>
<dbReference type="PANTHER" id="PTHR12737:SF9">
    <property type="entry name" value="DIMETHYLARGININASE"/>
    <property type="match status" value="1"/>
</dbReference>
<dbReference type="Gene3D" id="3.75.10.10">
    <property type="entry name" value="L-arginine/glycine Amidinotransferase, Chain A"/>
    <property type="match status" value="1"/>
</dbReference>
<evidence type="ECO:0000313" key="4">
    <source>
        <dbReference type="Proteomes" id="UP001499910"/>
    </source>
</evidence>
<dbReference type="SUPFAM" id="SSF55909">
    <property type="entry name" value="Pentein"/>
    <property type="match status" value="1"/>
</dbReference>
<evidence type="ECO:0000256" key="1">
    <source>
        <dbReference type="ARBA" id="ARBA00008532"/>
    </source>
</evidence>
<keyword evidence="4" id="KW-1185">Reference proteome</keyword>
<sequence length="272" mass="28451">MTALMENRSISFTHALCRAPAGSVTDGLRAVDQGDPDPVAFAREHAAYVAALRATGASVTVLPALEEFPDSVFIEDPALVLNGVAITLRPGAPSRAGEAAALRPDLVRHCAGVIDLPEGAVDGGDILCSDSEVMVGLSARTDRAGIAALRPIVEDLGYRLRLVETPPEILHFKTESSLLDPETVLATPRLAATGCFAGYRVIETAEGEEAAANAVRFNAPVFLSAGHPRTAERLAQTGYEVVELETMQAALVDGGLSCMSLRYSMPDGQGGA</sequence>
<dbReference type="EMBL" id="BAABHW010000001">
    <property type="protein sequence ID" value="GAA5068044.1"/>
    <property type="molecule type" value="Genomic_DNA"/>
</dbReference>
<proteinExistence type="inferred from homology"/>
<dbReference type="InterPro" id="IPR033199">
    <property type="entry name" value="DDAH-like"/>
</dbReference>
<evidence type="ECO:0000256" key="2">
    <source>
        <dbReference type="ARBA" id="ARBA00022801"/>
    </source>
</evidence>
<reference evidence="4" key="1">
    <citation type="journal article" date="2019" name="Int. J. Syst. Evol. Microbiol.">
        <title>The Global Catalogue of Microorganisms (GCM) 10K type strain sequencing project: providing services to taxonomists for standard genome sequencing and annotation.</title>
        <authorList>
            <consortium name="The Broad Institute Genomics Platform"/>
            <consortium name="The Broad Institute Genome Sequencing Center for Infectious Disease"/>
            <person name="Wu L."/>
            <person name="Ma J."/>
        </authorList>
    </citation>
    <scope>NUCLEOTIDE SEQUENCE [LARGE SCALE GENOMIC DNA]</scope>
    <source>
        <strain evidence="4">JCM 18015</strain>
    </source>
</reference>
<protein>
    <submittedName>
        <fullName evidence="3">Arginine deiminase family protein</fullName>
    </submittedName>
</protein>
<comment type="caution">
    <text evidence="3">The sequence shown here is derived from an EMBL/GenBank/DDBJ whole genome shotgun (WGS) entry which is preliminary data.</text>
</comment>
<comment type="similarity">
    <text evidence="1">Belongs to the DDAH family.</text>
</comment>